<organism evidence="3 5">
    <name type="scientific">Labedella gwakjiensis</name>
    <dbReference type="NCBI Taxonomy" id="390269"/>
    <lineage>
        <taxon>Bacteria</taxon>
        <taxon>Bacillati</taxon>
        <taxon>Actinomycetota</taxon>
        <taxon>Actinomycetes</taxon>
        <taxon>Micrococcales</taxon>
        <taxon>Microbacteriaceae</taxon>
        <taxon>Labedella</taxon>
    </lineage>
</organism>
<dbReference type="PANTHER" id="PTHR40050">
    <property type="entry name" value="INNER SPORE COAT PROTEIN H"/>
    <property type="match status" value="1"/>
</dbReference>
<evidence type="ECO:0000256" key="2">
    <source>
        <dbReference type="SAM" id="SignalP"/>
    </source>
</evidence>
<dbReference type="InterPro" id="IPR014867">
    <property type="entry name" value="Spore_coat_CotH_CotH2/3/7"/>
</dbReference>
<gene>
    <name evidence="3" type="ORF">CLV49_2921</name>
    <name evidence="4" type="ORF">ELQ93_04645</name>
</gene>
<accession>A0A2P8GZA3</accession>
<dbReference type="RefSeq" id="WP_106564174.1">
    <property type="nucleotide sequence ID" value="NZ_PYAU01000001.1"/>
</dbReference>
<feature type="compositionally biased region" description="Gly residues" evidence="1">
    <location>
        <begin position="374"/>
        <end position="383"/>
    </location>
</feature>
<dbReference type="EMBL" id="PYAU01000001">
    <property type="protein sequence ID" value="PSL39287.1"/>
    <property type="molecule type" value="Genomic_DNA"/>
</dbReference>
<keyword evidence="3" id="KW-0946">Virion</keyword>
<evidence type="ECO:0000313" key="5">
    <source>
        <dbReference type="Proteomes" id="UP000241203"/>
    </source>
</evidence>
<feature type="chain" id="PRO_5039054458" evidence="2">
    <location>
        <begin position="33"/>
        <end position="457"/>
    </location>
</feature>
<keyword evidence="6" id="KW-1185">Reference proteome</keyword>
<dbReference type="OrthoDB" id="3280828at2"/>
<feature type="signal peptide" evidence="2">
    <location>
        <begin position="1"/>
        <end position="32"/>
    </location>
</feature>
<name>A0A2P8GZA3_9MICO</name>
<keyword evidence="2" id="KW-0732">Signal</keyword>
<keyword evidence="3" id="KW-0167">Capsid protein</keyword>
<sequence>MTRRIRFARSTHSTRRAAAVLAVALTAGGLAACSTTSATESSSSVSSAASILWDSSFVHDIEVDVSDEDYDSLIAAYVDDGEKIWVSATVTIDGTVFENVGLKLKGNSSLMGTNADSDPTELPWIIRLDKYVEGQNLDGETELVVRGNSSETSLNEAVALELLGESGLATQEAVSSSFSVNGADAALRLVIQNPNDDWDEQEFGDEGLLYKAESGGDYSYRGDDASAYDGVFDQEAGEDDLTPLIDFLQFINESDDETFAAELSDHLDVEAFATYLAFQDLVQNTDDIDGPGNNSYLRYDPETQLMTVVSWDLNLAFGASPGGGAGGEGGGFPGGGEGMPELPDGAEVPEGMPTDIPTDIPTDMPTDMPDRADGGGGAGGGGMMGGSNVLVERFLENEDFAALVDTATEDLQASLIDSGRAQEILDEWTATLLDDATDLVDEATIEEESEDLSASLS</sequence>
<dbReference type="EMBL" id="RZGY01000001">
    <property type="protein sequence ID" value="RUQ86290.1"/>
    <property type="molecule type" value="Genomic_DNA"/>
</dbReference>
<evidence type="ECO:0000313" key="6">
    <source>
        <dbReference type="Proteomes" id="UP000268291"/>
    </source>
</evidence>
<dbReference type="AlphaFoldDB" id="A0A2P8GZA3"/>
<feature type="region of interest" description="Disordered" evidence="1">
    <location>
        <begin position="322"/>
        <end position="383"/>
    </location>
</feature>
<comment type="caution">
    <text evidence="3">The sequence shown here is derived from an EMBL/GenBank/DDBJ whole genome shotgun (WGS) entry which is preliminary data.</text>
</comment>
<evidence type="ECO:0000313" key="4">
    <source>
        <dbReference type="EMBL" id="RUQ86290.1"/>
    </source>
</evidence>
<protein>
    <submittedName>
        <fullName evidence="3">Spore coat protein CotH</fullName>
    </submittedName>
</protein>
<dbReference type="Proteomes" id="UP000268291">
    <property type="component" value="Unassembled WGS sequence"/>
</dbReference>
<feature type="compositionally biased region" description="Low complexity" evidence="1">
    <location>
        <begin position="352"/>
        <end position="367"/>
    </location>
</feature>
<evidence type="ECO:0000313" key="3">
    <source>
        <dbReference type="EMBL" id="PSL39287.1"/>
    </source>
</evidence>
<evidence type="ECO:0000256" key="1">
    <source>
        <dbReference type="SAM" id="MobiDB-lite"/>
    </source>
</evidence>
<dbReference type="PROSITE" id="PS51257">
    <property type="entry name" value="PROKAR_LIPOPROTEIN"/>
    <property type="match status" value="1"/>
</dbReference>
<dbReference type="Pfam" id="PF08757">
    <property type="entry name" value="CotH"/>
    <property type="match status" value="1"/>
</dbReference>
<proteinExistence type="predicted"/>
<dbReference type="PANTHER" id="PTHR40050:SF1">
    <property type="entry name" value="INNER SPORE COAT PROTEIN H"/>
    <property type="match status" value="1"/>
</dbReference>
<reference evidence="3 5" key="1">
    <citation type="submission" date="2018-03" db="EMBL/GenBank/DDBJ databases">
        <title>Genomic Encyclopedia of Archaeal and Bacterial Type Strains, Phase II (KMG-II): from individual species to whole genera.</title>
        <authorList>
            <person name="Goeker M."/>
        </authorList>
    </citation>
    <scope>NUCLEOTIDE SEQUENCE [LARGE SCALE GENOMIC DNA]</scope>
    <source>
        <strain evidence="3 5">DSM 21548</strain>
    </source>
</reference>
<feature type="compositionally biased region" description="Gly residues" evidence="1">
    <location>
        <begin position="322"/>
        <end position="338"/>
    </location>
</feature>
<reference evidence="4 6" key="2">
    <citation type="submission" date="2018-12" db="EMBL/GenBank/DDBJ databases">
        <authorList>
            <person name="hu s."/>
            <person name="Xu Y."/>
            <person name="Xu B."/>
            <person name="Li F."/>
        </authorList>
    </citation>
    <scope>NUCLEOTIDE SEQUENCE [LARGE SCALE GENOMIC DNA]</scope>
    <source>
        <strain evidence="4 6">KSW2-17</strain>
    </source>
</reference>
<dbReference type="Proteomes" id="UP000241203">
    <property type="component" value="Unassembled WGS sequence"/>
</dbReference>